<dbReference type="PATRIC" id="fig|34073.19.peg.671"/>
<comment type="caution">
    <text evidence="1">The sequence shown here is derived from an EMBL/GenBank/DDBJ whole genome shotgun (WGS) entry which is preliminary data.</text>
</comment>
<keyword evidence="2" id="KW-1185">Reference proteome</keyword>
<protein>
    <submittedName>
        <fullName evidence="1">Uncharacterized protein</fullName>
    </submittedName>
</protein>
<evidence type="ECO:0000313" key="1">
    <source>
        <dbReference type="EMBL" id="KLN58121.1"/>
    </source>
</evidence>
<dbReference type="EMBL" id="JZWI01000004">
    <property type="protein sequence ID" value="KLN58121.1"/>
    <property type="molecule type" value="Genomic_DNA"/>
</dbReference>
<evidence type="ECO:0000313" key="2">
    <source>
        <dbReference type="Proteomes" id="UP000035170"/>
    </source>
</evidence>
<accession>A0A0H2M7L9</accession>
<sequence>MSQQASFGQSFGKLALTTYCGKFLPLEVLQSAAGHYIGTRDTEGPVSRESRECFRSYAAAQRALERGGWSQLAIHRSNWRNHVMNQLLPQEVVDQIMREEQHFTAAPQAFFEAWKRGVEIAGPQWFGDGTREGLNQARSKWDLRPDMLRLNDALGVLSSGERMFLSAMVSFYNAREGGAMLKRCHFHGLSDFDGLDLQRRKVIADLLVNYSGW</sequence>
<dbReference type="AlphaFoldDB" id="A0A0H2M7L9"/>
<reference evidence="1 2" key="1">
    <citation type="submission" date="2015-03" db="EMBL/GenBank/DDBJ databases">
        <title>Genome sequence of Variovorax paradoxus TBEA6.</title>
        <authorList>
            <person name="Poehlein A."/>
            <person name="Schuldes J."/>
            <person name="Wuebbeler J.H."/>
            <person name="Hiessl S."/>
            <person name="Steinbuechel A."/>
            <person name="Daniel R."/>
        </authorList>
    </citation>
    <scope>NUCLEOTIDE SEQUENCE [LARGE SCALE GENOMIC DNA]</scope>
    <source>
        <strain evidence="1 2">TBEA6</strain>
    </source>
</reference>
<proteinExistence type="predicted"/>
<name>A0A0H2M7L9_VARPD</name>
<gene>
    <name evidence="1" type="ORF">VPARA_06640</name>
</gene>
<dbReference type="Proteomes" id="UP000035170">
    <property type="component" value="Unassembled WGS sequence"/>
</dbReference>
<organism evidence="1 2">
    <name type="scientific">Variovorax paradoxus</name>
    <dbReference type="NCBI Taxonomy" id="34073"/>
    <lineage>
        <taxon>Bacteria</taxon>
        <taxon>Pseudomonadati</taxon>
        <taxon>Pseudomonadota</taxon>
        <taxon>Betaproteobacteria</taxon>
        <taxon>Burkholderiales</taxon>
        <taxon>Comamonadaceae</taxon>
        <taxon>Variovorax</taxon>
    </lineage>
</organism>